<dbReference type="HOGENOM" id="CLU_1166170_0_0_1"/>
<name>A0A0C9SS30_PAXIN</name>
<organism evidence="2 3">
    <name type="scientific">Paxillus involutus ATCC 200175</name>
    <dbReference type="NCBI Taxonomy" id="664439"/>
    <lineage>
        <taxon>Eukaryota</taxon>
        <taxon>Fungi</taxon>
        <taxon>Dikarya</taxon>
        <taxon>Basidiomycota</taxon>
        <taxon>Agaricomycotina</taxon>
        <taxon>Agaricomycetes</taxon>
        <taxon>Agaricomycetidae</taxon>
        <taxon>Boletales</taxon>
        <taxon>Paxilineae</taxon>
        <taxon>Paxillaceae</taxon>
        <taxon>Paxillus</taxon>
    </lineage>
</organism>
<sequence length="238" mass="25522">MSKLDGLWVKRMSCMKQDSCAKKCARLVSEVDCDNGKEAPSHGSAPPDPEGAAPSGPPRAEAGNNSLEMEQIMSMLVQELRDIKSQLSRLSADTTAQLDVLGRSMGSSSGCRLCGQQQLAEGSHAGDAERKELGDIALWGPDSLGLYSSQEGGWRSAGHMDGAGRYLVGYKLSATNLVVRFYEEHIAKVPLAEDDMHLMSLVPNAAGAGVPKGCLRGFNDDVRGIVYSVWIRRGLNVK</sequence>
<keyword evidence="3" id="KW-1185">Reference proteome</keyword>
<reference evidence="2 3" key="1">
    <citation type="submission" date="2014-06" db="EMBL/GenBank/DDBJ databases">
        <authorList>
            <consortium name="DOE Joint Genome Institute"/>
            <person name="Kuo A."/>
            <person name="Kohler A."/>
            <person name="Nagy L.G."/>
            <person name="Floudas D."/>
            <person name="Copeland A."/>
            <person name="Barry K.W."/>
            <person name="Cichocki N."/>
            <person name="Veneault-Fourrey C."/>
            <person name="LaButti K."/>
            <person name="Lindquist E.A."/>
            <person name="Lipzen A."/>
            <person name="Lundell T."/>
            <person name="Morin E."/>
            <person name="Murat C."/>
            <person name="Sun H."/>
            <person name="Tunlid A."/>
            <person name="Henrissat B."/>
            <person name="Grigoriev I.V."/>
            <person name="Hibbett D.S."/>
            <person name="Martin F."/>
            <person name="Nordberg H.P."/>
            <person name="Cantor M.N."/>
            <person name="Hua S.X."/>
        </authorList>
    </citation>
    <scope>NUCLEOTIDE SEQUENCE [LARGE SCALE GENOMIC DNA]</scope>
    <source>
        <strain evidence="2 3">ATCC 200175</strain>
    </source>
</reference>
<proteinExistence type="predicted"/>
<accession>A0A0C9SS30</accession>
<feature type="region of interest" description="Disordered" evidence="1">
    <location>
        <begin position="35"/>
        <end position="63"/>
    </location>
</feature>
<evidence type="ECO:0000256" key="1">
    <source>
        <dbReference type="SAM" id="MobiDB-lite"/>
    </source>
</evidence>
<gene>
    <name evidence="2" type="ORF">PAXINDRAFT_157473</name>
</gene>
<reference evidence="3" key="2">
    <citation type="submission" date="2015-01" db="EMBL/GenBank/DDBJ databases">
        <title>Evolutionary Origins and Diversification of the Mycorrhizal Mutualists.</title>
        <authorList>
            <consortium name="DOE Joint Genome Institute"/>
            <consortium name="Mycorrhizal Genomics Consortium"/>
            <person name="Kohler A."/>
            <person name="Kuo A."/>
            <person name="Nagy L.G."/>
            <person name="Floudas D."/>
            <person name="Copeland A."/>
            <person name="Barry K.W."/>
            <person name="Cichocki N."/>
            <person name="Veneault-Fourrey C."/>
            <person name="LaButti K."/>
            <person name="Lindquist E.A."/>
            <person name="Lipzen A."/>
            <person name="Lundell T."/>
            <person name="Morin E."/>
            <person name="Murat C."/>
            <person name="Riley R."/>
            <person name="Ohm R."/>
            <person name="Sun H."/>
            <person name="Tunlid A."/>
            <person name="Henrissat B."/>
            <person name="Grigoriev I.V."/>
            <person name="Hibbett D.S."/>
            <person name="Martin F."/>
        </authorList>
    </citation>
    <scope>NUCLEOTIDE SEQUENCE [LARGE SCALE GENOMIC DNA]</scope>
    <source>
        <strain evidence="3">ATCC 200175</strain>
    </source>
</reference>
<dbReference type="OrthoDB" id="10441900at2759"/>
<protein>
    <submittedName>
        <fullName evidence="2">Uncharacterized protein</fullName>
    </submittedName>
</protein>
<dbReference type="EMBL" id="KN819391">
    <property type="protein sequence ID" value="KIJ10939.1"/>
    <property type="molecule type" value="Genomic_DNA"/>
</dbReference>
<evidence type="ECO:0000313" key="3">
    <source>
        <dbReference type="Proteomes" id="UP000053647"/>
    </source>
</evidence>
<dbReference type="Proteomes" id="UP000053647">
    <property type="component" value="Unassembled WGS sequence"/>
</dbReference>
<dbReference type="AlphaFoldDB" id="A0A0C9SS30"/>
<evidence type="ECO:0000313" key="2">
    <source>
        <dbReference type="EMBL" id="KIJ10939.1"/>
    </source>
</evidence>